<protein>
    <submittedName>
        <fullName evidence="3">Putative transmembrane protein</fullName>
    </submittedName>
</protein>
<dbReference type="PANTHER" id="PTHR34189">
    <property type="entry name" value="TRANSMEMBRANE PROTEIN"/>
    <property type="match status" value="1"/>
</dbReference>
<keyword evidence="2 3" id="KW-0812">Transmembrane</keyword>
<dbReference type="OrthoDB" id="1191655at2759"/>
<dbReference type="PANTHER" id="PTHR34189:SF18">
    <property type="entry name" value="SERINE_THREONINE-KINASE RLCKVII PROTEIN"/>
    <property type="match status" value="1"/>
</dbReference>
<proteinExistence type="predicted"/>
<reference evidence="3" key="1">
    <citation type="submission" date="2020-09" db="EMBL/GenBank/DDBJ databases">
        <title>Genome-Enabled Discovery of Anthraquinone Biosynthesis in Senna tora.</title>
        <authorList>
            <person name="Kang S.-H."/>
            <person name="Pandey R.P."/>
            <person name="Lee C.-M."/>
            <person name="Sim J.-S."/>
            <person name="Jeong J.-T."/>
            <person name="Choi B.-S."/>
            <person name="Jung M."/>
            <person name="Ginzburg D."/>
            <person name="Zhao K."/>
            <person name="Won S.Y."/>
            <person name="Oh T.-J."/>
            <person name="Yu Y."/>
            <person name="Kim N.-H."/>
            <person name="Lee O.R."/>
            <person name="Lee T.-H."/>
            <person name="Bashyal P."/>
            <person name="Kim T.-S."/>
            <person name="Lee W.-H."/>
            <person name="Kawkins C."/>
            <person name="Kim C.-K."/>
            <person name="Kim J.S."/>
            <person name="Ahn B.O."/>
            <person name="Rhee S.Y."/>
            <person name="Sohng J.K."/>
        </authorList>
    </citation>
    <scope>NUCLEOTIDE SEQUENCE</scope>
    <source>
        <tissue evidence="3">Leaf</tissue>
    </source>
</reference>
<evidence type="ECO:0000313" key="4">
    <source>
        <dbReference type="Proteomes" id="UP000634136"/>
    </source>
</evidence>
<organism evidence="3 4">
    <name type="scientific">Senna tora</name>
    <dbReference type="NCBI Taxonomy" id="362788"/>
    <lineage>
        <taxon>Eukaryota</taxon>
        <taxon>Viridiplantae</taxon>
        <taxon>Streptophyta</taxon>
        <taxon>Embryophyta</taxon>
        <taxon>Tracheophyta</taxon>
        <taxon>Spermatophyta</taxon>
        <taxon>Magnoliopsida</taxon>
        <taxon>eudicotyledons</taxon>
        <taxon>Gunneridae</taxon>
        <taxon>Pentapetalae</taxon>
        <taxon>rosids</taxon>
        <taxon>fabids</taxon>
        <taxon>Fabales</taxon>
        <taxon>Fabaceae</taxon>
        <taxon>Caesalpinioideae</taxon>
        <taxon>Cassia clade</taxon>
        <taxon>Senna</taxon>
    </lineage>
</organism>
<sequence length="121" mass="13664">MQQRTSSLTSCLSSEHRAINVADQPQTKRRRIDSDNGKREVSLLRSAEKWLHAIPVILMLCIFLLWWDGRTMAISKIVITLPNTTRIDLTILAVSAMPIPSVPQNLSSDDETYLDMMSVPI</sequence>
<feature type="transmembrane region" description="Helical" evidence="2">
    <location>
        <begin position="50"/>
        <end position="67"/>
    </location>
</feature>
<name>A0A834WI26_9FABA</name>
<evidence type="ECO:0000313" key="3">
    <source>
        <dbReference type="EMBL" id="KAF7823507.1"/>
    </source>
</evidence>
<feature type="region of interest" description="Disordered" evidence="1">
    <location>
        <begin position="18"/>
        <end position="38"/>
    </location>
</feature>
<comment type="caution">
    <text evidence="3">The sequence shown here is derived from an EMBL/GenBank/DDBJ whole genome shotgun (WGS) entry which is preliminary data.</text>
</comment>
<accession>A0A834WI26</accession>
<keyword evidence="2" id="KW-1133">Transmembrane helix</keyword>
<dbReference type="AlphaFoldDB" id="A0A834WI26"/>
<keyword evidence="4" id="KW-1185">Reference proteome</keyword>
<evidence type="ECO:0000256" key="1">
    <source>
        <dbReference type="SAM" id="MobiDB-lite"/>
    </source>
</evidence>
<keyword evidence="2" id="KW-0472">Membrane</keyword>
<evidence type="ECO:0000256" key="2">
    <source>
        <dbReference type="SAM" id="Phobius"/>
    </source>
</evidence>
<dbReference type="EMBL" id="JAAIUW010000007">
    <property type="protein sequence ID" value="KAF7823507.1"/>
    <property type="molecule type" value="Genomic_DNA"/>
</dbReference>
<dbReference type="Proteomes" id="UP000634136">
    <property type="component" value="Unassembled WGS sequence"/>
</dbReference>
<gene>
    <name evidence="3" type="ORF">G2W53_021651</name>
</gene>